<reference evidence="2 3" key="1">
    <citation type="submission" date="2019-09" db="EMBL/GenBank/DDBJ databases">
        <title>Isolation and identification of active actinomycetes.</title>
        <authorList>
            <person name="Yu Z."/>
            <person name="Han C."/>
            <person name="Yu B."/>
        </authorList>
    </citation>
    <scope>NUCLEOTIDE SEQUENCE [LARGE SCALE GENOMIC DNA]</scope>
    <source>
        <strain evidence="2 3">NEAU-H2</strain>
    </source>
</reference>
<dbReference type="SMART" id="SM00228">
    <property type="entry name" value="PDZ"/>
    <property type="match status" value="1"/>
</dbReference>
<evidence type="ECO:0000313" key="2">
    <source>
        <dbReference type="EMBL" id="KAB1978808.1"/>
    </source>
</evidence>
<dbReference type="InterPro" id="IPR001478">
    <property type="entry name" value="PDZ"/>
</dbReference>
<dbReference type="InterPro" id="IPR036034">
    <property type="entry name" value="PDZ_sf"/>
</dbReference>
<keyword evidence="3" id="KW-1185">Reference proteome</keyword>
<dbReference type="EMBL" id="WBKG01000047">
    <property type="protein sequence ID" value="KAB1978808.1"/>
    <property type="molecule type" value="Genomic_DNA"/>
</dbReference>
<feature type="domain" description="PDZ" evidence="1">
    <location>
        <begin position="643"/>
        <end position="719"/>
    </location>
</feature>
<dbReference type="AlphaFoldDB" id="A0A7J5D458"/>
<accession>A0A7J5D458</accession>
<gene>
    <name evidence="2" type="ORF">F8144_37740</name>
</gene>
<proteinExistence type="predicted"/>
<evidence type="ECO:0000259" key="1">
    <source>
        <dbReference type="SMART" id="SM00228"/>
    </source>
</evidence>
<protein>
    <submittedName>
        <fullName evidence="2">PDZ domain-containing protein</fullName>
    </submittedName>
</protein>
<dbReference type="Proteomes" id="UP000442990">
    <property type="component" value="Unassembled WGS sequence"/>
</dbReference>
<organism evidence="2 3">
    <name type="scientific">Streptomyces triticiradicis</name>
    <dbReference type="NCBI Taxonomy" id="2651189"/>
    <lineage>
        <taxon>Bacteria</taxon>
        <taxon>Bacillati</taxon>
        <taxon>Actinomycetota</taxon>
        <taxon>Actinomycetes</taxon>
        <taxon>Kitasatosporales</taxon>
        <taxon>Streptomycetaceae</taxon>
        <taxon>Streptomyces</taxon>
    </lineage>
</organism>
<dbReference type="Gene3D" id="2.30.42.10">
    <property type="match status" value="1"/>
</dbReference>
<dbReference type="SUPFAM" id="SSF50156">
    <property type="entry name" value="PDZ domain-like"/>
    <property type="match status" value="1"/>
</dbReference>
<sequence>MMDSPRREDEGRLGPPVPVAAQFSVVPASVVTARMFWHARDVSRQATLTTLDLLIALNAIEDGDWQRFFMQAAPPPDAAAFLSSKESAVAPRELWVELDVPFRVTEAVGKAFRYGEWAALHESGADSADAELRVSPCALLYGLLSVDGCDALNHLCGISGMSPARLRGVLGGLAFDGALPELSDRPPPVGGWPSRGESEYGPPWDVSVVECLAAALPDGGAVSTLRFMSVIARDRPELWSAQASTGYRLTPPDVHAEREGGWGTRVFRPERRRESFLVTSAMYGALLLGRDLAYFRGDASVTAAHVLYGVLDEPENDGFRWLARPAGAAGPRQILADQVFRAALPPRGLVKASPAARRRRDVVADVAVPAVAVLAAVGSVLAALWRLLVVAALVVVVWVVYDRLDSVVNPPPTAEALTADLPVIRAEVGDEDGARPATFVGRLSGFGRLPAGSRAFAPDLGHRFVFATQSPDQAVNRSPTTLTYRGKPYPAVLHCPAALSQYRLCLAEAALPKVDMPARFGWVPWSLTSGPGQPTSSPALVLIPGPHGAAVGKASASLSGMTSTGLPGLTVRASGGASPLPASPIVAPAEGLALRLLGVTAGKDPEAATATGAGRLPVVPAAELYTYLSGLADTHVRAPTGRADAGLVMAPDLPADSGRPGVHVTKVAVGRAADLAGVLPGDRVTRWDGEKVTEPDQVHRAVDRSAPGASATVELRRGSRTLRVIVRLGYVMASETGDRDAG</sequence>
<name>A0A7J5D458_9ACTN</name>
<dbReference type="Pfam" id="PF13180">
    <property type="entry name" value="PDZ_2"/>
    <property type="match status" value="1"/>
</dbReference>
<evidence type="ECO:0000313" key="3">
    <source>
        <dbReference type="Proteomes" id="UP000442990"/>
    </source>
</evidence>
<comment type="caution">
    <text evidence="2">The sequence shown here is derived from an EMBL/GenBank/DDBJ whole genome shotgun (WGS) entry which is preliminary data.</text>
</comment>